<dbReference type="SUPFAM" id="SSF57667">
    <property type="entry name" value="beta-beta-alpha zinc fingers"/>
    <property type="match status" value="1"/>
</dbReference>
<feature type="domain" description="C2H2-type" evidence="8">
    <location>
        <begin position="239"/>
        <end position="266"/>
    </location>
</feature>
<dbReference type="PROSITE" id="PS50157">
    <property type="entry name" value="ZINC_FINGER_C2H2_2"/>
    <property type="match status" value="2"/>
</dbReference>
<accession>A0A2A9NEZ6</accession>
<dbReference type="Proteomes" id="UP000242287">
    <property type="component" value="Unassembled WGS sequence"/>
</dbReference>
<dbReference type="STRING" id="703135.A0A2A9NEZ6"/>
<keyword evidence="4 7" id="KW-0863">Zinc-finger</keyword>
<evidence type="ECO:0000256" key="2">
    <source>
        <dbReference type="ARBA" id="ARBA00022723"/>
    </source>
</evidence>
<dbReference type="FunFam" id="3.30.160.60:FF:000446">
    <property type="entry name" value="Zinc finger protein"/>
    <property type="match status" value="1"/>
</dbReference>
<comment type="subcellular location">
    <subcellularLocation>
        <location evidence="1">Nucleus</location>
    </subcellularLocation>
</comment>
<evidence type="ECO:0000256" key="6">
    <source>
        <dbReference type="ARBA" id="ARBA00023242"/>
    </source>
</evidence>
<dbReference type="InterPro" id="IPR013087">
    <property type="entry name" value="Znf_C2H2_type"/>
</dbReference>
<dbReference type="AlphaFoldDB" id="A0A2A9NEZ6"/>
<keyword evidence="2" id="KW-0479">Metal-binding</keyword>
<dbReference type="EMBL" id="KZ302036">
    <property type="protein sequence ID" value="PFH49189.1"/>
    <property type="molecule type" value="Genomic_DNA"/>
</dbReference>
<dbReference type="Pfam" id="PF00096">
    <property type="entry name" value="zf-C2H2"/>
    <property type="match status" value="1"/>
</dbReference>
<keyword evidence="6" id="KW-0539">Nucleus</keyword>
<evidence type="ECO:0000256" key="1">
    <source>
        <dbReference type="ARBA" id="ARBA00004123"/>
    </source>
</evidence>
<sequence length="335" mass="37115">MSDYTRSQSTGFEAYPDYAKVPSDFDFFLSPTTDIIAPQPEDFESELDSLAGLENSFEFLKFNPNVIPIQRTETFYNAPSSFTASSESAYDAASTRSESFYNYPRSPYTASTFSFSDFDMELSQVHPRGGSDYTSSVTGLADLDDATDPTSFGTLPPTPPRSPVVNGKVYDRPYSNTPCFSDYSTSNTPVAPDQFFTASLEYTTGINHPTVSPLTVSPRPLGPVLAPVDEHKQDPRKKHKCPKCPRAFARAYNLKTHMGTHDPNRLKPHICHHRNCGRSFSRKHDLGRHLTSIHRDEVVQMKKPIGVAKGGRTWCDSCGKGTIGRGVGCDCHDIK</sequence>
<gene>
    <name evidence="9" type="ORF">AMATHDRAFT_148159</name>
</gene>
<proteinExistence type="predicted"/>
<dbReference type="PROSITE" id="PS00028">
    <property type="entry name" value="ZINC_FINGER_C2H2_1"/>
    <property type="match status" value="2"/>
</dbReference>
<evidence type="ECO:0000313" key="10">
    <source>
        <dbReference type="Proteomes" id="UP000242287"/>
    </source>
</evidence>
<protein>
    <recommendedName>
        <fullName evidence="8">C2H2-type domain-containing protein</fullName>
    </recommendedName>
</protein>
<organism evidence="9 10">
    <name type="scientific">Amanita thiersii Skay4041</name>
    <dbReference type="NCBI Taxonomy" id="703135"/>
    <lineage>
        <taxon>Eukaryota</taxon>
        <taxon>Fungi</taxon>
        <taxon>Dikarya</taxon>
        <taxon>Basidiomycota</taxon>
        <taxon>Agaricomycotina</taxon>
        <taxon>Agaricomycetes</taxon>
        <taxon>Agaricomycetidae</taxon>
        <taxon>Agaricales</taxon>
        <taxon>Pluteineae</taxon>
        <taxon>Amanitaceae</taxon>
        <taxon>Amanita</taxon>
    </lineage>
</organism>
<evidence type="ECO:0000256" key="4">
    <source>
        <dbReference type="ARBA" id="ARBA00022771"/>
    </source>
</evidence>
<name>A0A2A9NEZ6_9AGAR</name>
<dbReference type="GO" id="GO:0008270">
    <property type="term" value="F:zinc ion binding"/>
    <property type="evidence" value="ECO:0007669"/>
    <property type="project" value="UniProtKB-KW"/>
</dbReference>
<evidence type="ECO:0000259" key="8">
    <source>
        <dbReference type="PROSITE" id="PS50157"/>
    </source>
</evidence>
<evidence type="ECO:0000256" key="5">
    <source>
        <dbReference type="ARBA" id="ARBA00022833"/>
    </source>
</evidence>
<dbReference type="PANTHER" id="PTHR16515">
    <property type="entry name" value="PR DOMAIN ZINC FINGER PROTEIN"/>
    <property type="match status" value="1"/>
</dbReference>
<dbReference type="Gene3D" id="3.30.160.60">
    <property type="entry name" value="Classic Zinc Finger"/>
    <property type="match status" value="2"/>
</dbReference>
<evidence type="ECO:0000313" key="9">
    <source>
        <dbReference type="EMBL" id="PFH49189.1"/>
    </source>
</evidence>
<dbReference type="PANTHER" id="PTHR16515:SF49">
    <property type="entry name" value="GASTRULA ZINC FINGER PROTEIN XLCGF49.1-LIKE-RELATED"/>
    <property type="match status" value="1"/>
</dbReference>
<reference evidence="9 10" key="1">
    <citation type="submission" date="2014-02" db="EMBL/GenBank/DDBJ databases">
        <title>Transposable element dynamics among asymbiotic and ectomycorrhizal Amanita fungi.</title>
        <authorList>
            <consortium name="DOE Joint Genome Institute"/>
            <person name="Hess J."/>
            <person name="Skrede I."/>
            <person name="Wolfe B."/>
            <person name="LaButti K."/>
            <person name="Ohm R.A."/>
            <person name="Grigoriev I.V."/>
            <person name="Pringle A."/>
        </authorList>
    </citation>
    <scope>NUCLEOTIDE SEQUENCE [LARGE SCALE GENOMIC DNA]</scope>
    <source>
        <strain evidence="9 10">SKay4041</strain>
    </source>
</reference>
<dbReference type="InterPro" id="IPR050331">
    <property type="entry name" value="Zinc_finger"/>
</dbReference>
<keyword evidence="3" id="KW-0677">Repeat</keyword>
<feature type="domain" description="C2H2-type" evidence="8">
    <location>
        <begin position="269"/>
        <end position="299"/>
    </location>
</feature>
<dbReference type="GO" id="GO:0005634">
    <property type="term" value="C:nucleus"/>
    <property type="evidence" value="ECO:0007669"/>
    <property type="project" value="UniProtKB-SubCell"/>
</dbReference>
<keyword evidence="10" id="KW-1185">Reference proteome</keyword>
<dbReference type="OrthoDB" id="8117402at2759"/>
<dbReference type="InterPro" id="IPR036236">
    <property type="entry name" value="Znf_C2H2_sf"/>
</dbReference>
<dbReference type="SMART" id="SM00355">
    <property type="entry name" value="ZnF_C2H2"/>
    <property type="match status" value="2"/>
</dbReference>
<evidence type="ECO:0000256" key="3">
    <source>
        <dbReference type="ARBA" id="ARBA00022737"/>
    </source>
</evidence>
<evidence type="ECO:0000256" key="7">
    <source>
        <dbReference type="PROSITE-ProRule" id="PRU00042"/>
    </source>
</evidence>
<keyword evidence="5" id="KW-0862">Zinc</keyword>
<dbReference type="GO" id="GO:0010468">
    <property type="term" value="P:regulation of gene expression"/>
    <property type="evidence" value="ECO:0007669"/>
    <property type="project" value="TreeGrafter"/>
</dbReference>